<dbReference type="InterPro" id="IPR000653">
    <property type="entry name" value="DegT/StrS_aminotransferase"/>
</dbReference>
<keyword evidence="2" id="KW-0045">Antibiotic biosynthesis</keyword>
<evidence type="ECO:0000256" key="4">
    <source>
        <dbReference type="SAM" id="MobiDB-lite"/>
    </source>
</evidence>
<name>A0ABP9PXU4_9PSEU</name>
<dbReference type="PANTHER" id="PTHR30244">
    <property type="entry name" value="TRANSAMINASE"/>
    <property type="match status" value="1"/>
</dbReference>
<dbReference type="RefSeq" id="WP_346051612.1">
    <property type="nucleotide sequence ID" value="NZ_BAABIB010000008.1"/>
</dbReference>
<dbReference type="Proteomes" id="UP001500192">
    <property type="component" value="Unassembled WGS sequence"/>
</dbReference>
<proteinExistence type="inferred from homology"/>
<keyword evidence="5" id="KW-0032">Aminotransferase</keyword>
<protein>
    <submittedName>
        <fullName evidence="5">DegT/DnrJ/EryC1/StrS family aminotransferase</fullName>
    </submittedName>
</protein>
<dbReference type="GO" id="GO:0008483">
    <property type="term" value="F:transaminase activity"/>
    <property type="evidence" value="ECO:0007669"/>
    <property type="project" value="UniProtKB-KW"/>
</dbReference>
<dbReference type="Gene3D" id="3.90.1150.10">
    <property type="entry name" value="Aspartate Aminotransferase, domain 1"/>
    <property type="match status" value="1"/>
</dbReference>
<comment type="similarity">
    <text evidence="3">Belongs to the DegT/DnrJ/EryC1 family.</text>
</comment>
<dbReference type="EMBL" id="BAABIB010000008">
    <property type="protein sequence ID" value="GAA5152013.1"/>
    <property type="molecule type" value="Genomic_DNA"/>
</dbReference>
<sequence>MSTPETTAAPVRVAPWPRWPEHGEPERRRLAEVLDGGMWNGIDAPAVTAFEREFAERLATRHVITCANGTVSLEIALAALGIGAGDEVIVPPYTFLATASAVLGVNALPVFADITPDTYCIDPAAVEAAIGPRTRAVIAVHLAGHPADLDALGEICTRHGIALIEDAAHAHGSSWRDRPVGGFGAFGSWSFQGSKNLTSGEGGALSANDDELAGIARELRNCGRVEGGAWYDHQRFGGNWRITAFQAALLSAGLERLPAQFARREACAARLDAELSDVDGIRPLARDPRATGHAHHLYLFRYSPSAFGGRSVEEFCAALRRHGIPASRGYPLPLYRQPVFARQRFDLLATGWDPGHPPTRYDRIDLPVCERACAESVWLPHHVLLAEPDEMADVATAIRTVATTSS</sequence>
<keyword evidence="5" id="KW-0808">Transferase</keyword>
<evidence type="ECO:0000256" key="3">
    <source>
        <dbReference type="RuleBase" id="RU004508"/>
    </source>
</evidence>
<dbReference type="SUPFAM" id="SSF53383">
    <property type="entry name" value="PLP-dependent transferases"/>
    <property type="match status" value="1"/>
</dbReference>
<evidence type="ECO:0000313" key="6">
    <source>
        <dbReference type="Proteomes" id="UP001500192"/>
    </source>
</evidence>
<dbReference type="Gene3D" id="3.40.640.10">
    <property type="entry name" value="Type I PLP-dependent aspartate aminotransferase-like (Major domain)"/>
    <property type="match status" value="1"/>
</dbReference>
<evidence type="ECO:0000256" key="2">
    <source>
        <dbReference type="ARBA" id="ARBA00023194"/>
    </source>
</evidence>
<feature type="region of interest" description="Disordered" evidence="4">
    <location>
        <begin position="1"/>
        <end position="22"/>
    </location>
</feature>
<comment type="caution">
    <text evidence="5">The sequence shown here is derived from an EMBL/GenBank/DDBJ whole genome shotgun (WGS) entry which is preliminary data.</text>
</comment>
<dbReference type="InterPro" id="IPR015424">
    <property type="entry name" value="PyrdxlP-dep_Trfase"/>
</dbReference>
<reference evidence="6" key="1">
    <citation type="journal article" date="2019" name="Int. J. Syst. Evol. Microbiol.">
        <title>The Global Catalogue of Microorganisms (GCM) 10K type strain sequencing project: providing services to taxonomists for standard genome sequencing and annotation.</title>
        <authorList>
            <consortium name="The Broad Institute Genomics Platform"/>
            <consortium name="The Broad Institute Genome Sequencing Center for Infectious Disease"/>
            <person name="Wu L."/>
            <person name="Ma J."/>
        </authorList>
    </citation>
    <scope>NUCLEOTIDE SEQUENCE [LARGE SCALE GENOMIC DNA]</scope>
    <source>
        <strain evidence="6">JCM 18054</strain>
    </source>
</reference>
<evidence type="ECO:0000313" key="5">
    <source>
        <dbReference type="EMBL" id="GAA5152013.1"/>
    </source>
</evidence>
<keyword evidence="3" id="KW-0663">Pyridoxal phosphate</keyword>
<organism evidence="5 6">
    <name type="scientific">Amycolatopsis dongchuanensis</name>
    <dbReference type="NCBI Taxonomy" id="1070866"/>
    <lineage>
        <taxon>Bacteria</taxon>
        <taxon>Bacillati</taxon>
        <taxon>Actinomycetota</taxon>
        <taxon>Actinomycetes</taxon>
        <taxon>Pseudonocardiales</taxon>
        <taxon>Pseudonocardiaceae</taxon>
        <taxon>Amycolatopsis</taxon>
    </lineage>
</organism>
<dbReference type="PIRSF" id="PIRSF000390">
    <property type="entry name" value="PLP_StrS"/>
    <property type="match status" value="1"/>
</dbReference>
<gene>
    <name evidence="5" type="ORF">GCM10023214_03460</name>
</gene>
<dbReference type="InterPro" id="IPR015422">
    <property type="entry name" value="PyrdxlP-dep_Trfase_small"/>
</dbReference>
<accession>A0ABP9PXU4</accession>
<keyword evidence="6" id="KW-1185">Reference proteome</keyword>
<dbReference type="CDD" id="cd00616">
    <property type="entry name" value="AHBA_syn"/>
    <property type="match status" value="1"/>
</dbReference>
<comment type="cofactor">
    <cofactor evidence="1">
        <name>pyridoxal 5'-phosphate</name>
        <dbReference type="ChEBI" id="CHEBI:597326"/>
    </cofactor>
</comment>
<evidence type="ECO:0000256" key="1">
    <source>
        <dbReference type="ARBA" id="ARBA00001933"/>
    </source>
</evidence>
<dbReference type="InterPro" id="IPR015421">
    <property type="entry name" value="PyrdxlP-dep_Trfase_major"/>
</dbReference>
<dbReference type="PANTHER" id="PTHR30244:SF34">
    <property type="entry name" value="DTDP-4-AMINO-4,6-DIDEOXYGALACTOSE TRANSAMINASE"/>
    <property type="match status" value="1"/>
</dbReference>
<dbReference type="Pfam" id="PF01041">
    <property type="entry name" value="DegT_DnrJ_EryC1"/>
    <property type="match status" value="1"/>
</dbReference>